<dbReference type="EMBL" id="KN824314">
    <property type="protein sequence ID" value="KIM25448.1"/>
    <property type="molecule type" value="Genomic_DNA"/>
</dbReference>
<feature type="active site" description="Nucleophile" evidence="5">
    <location>
        <position position="217"/>
    </location>
</feature>
<feature type="region of interest" description="Disordered" evidence="7">
    <location>
        <begin position="20"/>
        <end position="154"/>
    </location>
</feature>
<sequence>MERLVNAVPGPIRRFISRGLSFPTLPRLSSSDSTNGADQSPLPSAGKRRREDSDDEKDGVSPKRVKMDVDSPAPAGIAAPGPESPNAVEQIRPGVEAMSLGASGTPEPTNGKVDASPGSPSKRTKYQRGLRGTRKSAASDAAASASTTPSKPRLGPKRQCALLIGFCGTGYSGMQIQKDANTIEGNLFDALVKVGAVSEDNSDDPTKVNIQRAARTDAGVHAARNAVSIKIIMDLPGVTDLVGLLNAHLPPQIRVWDIVRTQNSFNSRTRKYTYFLPTYMLLPPAPDSLSGRTLRESTEAYDSAQHPFWVDVSGQEITPETTLFMLRRKWRIDSETLTKFRAILEAFTGTHNFWNFTVGREYKEAASKRHIKSIEVEEPAIYGNTEWLSVQIHGQSFMLHQRKMIGLAVLLTRSQGAPSLVNYLYTNNRVRIPKSPALGLLLEEPVFETYNKKITAANAKLKDAASAEGKETEDDGESAQNLIREPMDFDKHKEAIEKFKKEHIYEAMRTTEDEQGT</sequence>
<organism evidence="9 10">
    <name type="scientific">Serendipita vermifera MAFF 305830</name>
    <dbReference type="NCBI Taxonomy" id="933852"/>
    <lineage>
        <taxon>Eukaryota</taxon>
        <taxon>Fungi</taxon>
        <taxon>Dikarya</taxon>
        <taxon>Basidiomycota</taxon>
        <taxon>Agaricomycotina</taxon>
        <taxon>Agaricomycetes</taxon>
        <taxon>Sebacinales</taxon>
        <taxon>Serendipitaceae</taxon>
        <taxon>Serendipita</taxon>
    </lineage>
</organism>
<dbReference type="GO" id="GO:1990481">
    <property type="term" value="P:mRNA pseudouridine synthesis"/>
    <property type="evidence" value="ECO:0007669"/>
    <property type="project" value="TreeGrafter"/>
</dbReference>
<evidence type="ECO:0000256" key="4">
    <source>
        <dbReference type="ARBA" id="ARBA00036943"/>
    </source>
</evidence>
<feature type="compositionally biased region" description="Low complexity" evidence="7">
    <location>
        <begin position="72"/>
        <end position="81"/>
    </location>
</feature>
<feature type="region of interest" description="Disordered" evidence="7">
    <location>
        <begin position="463"/>
        <end position="487"/>
    </location>
</feature>
<feature type="binding site" evidence="6">
    <location>
        <position position="272"/>
    </location>
    <ligand>
        <name>substrate</name>
    </ligand>
</feature>
<keyword evidence="10" id="KW-1185">Reference proteome</keyword>
<evidence type="ECO:0000256" key="1">
    <source>
        <dbReference type="ARBA" id="ARBA00009375"/>
    </source>
</evidence>
<dbReference type="Gene3D" id="3.30.70.580">
    <property type="entry name" value="Pseudouridine synthase I, catalytic domain, N-terminal subdomain"/>
    <property type="match status" value="1"/>
</dbReference>
<dbReference type="HOGENOM" id="CLU_021971_0_2_1"/>
<dbReference type="PANTHER" id="PTHR11142:SF4">
    <property type="entry name" value="PSEUDOURIDYLATE SYNTHASE 1 HOMOLOG"/>
    <property type="match status" value="1"/>
</dbReference>
<dbReference type="OrthoDB" id="10256309at2759"/>
<gene>
    <name evidence="9" type="ORF">M408DRAFT_17308</name>
</gene>
<dbReference type="GO" id="GO:0009982">
    <property type="term" value="F:pseudouridine synthase activity"/>
    <property type="evidence" value="ECO:0007669"/>
    <property type="project" value="InterPro"/>
</dbReference>
<name>A0A0C2WGA6_SERVB</name>
<evidence type="ECO:0000313" key="9">
    <source>
        <dbReference type="EMBL" id="KIM25448.1"/>
    </source>
</evidence>
<evidence type="ECO:0000256" key="6">
    <source>
        <dbReference type="PIRSR" id="PIRSR641708-2"/>
    </source>
</evidence>
<dbReference type="InterPro" id="IPR001406">
    <property type="entry name" value="PsdUridine_synth_TruA"/>
</dbReference>
<dbReference type="PANTHER" id="PTHR11142">
    <property type="entry name" value="PSEUDOURIDYLATE SYNTHASE"/>
    <property type="match status" value="1"/>
</dbReference>
<evidence type="ECO:0000313" key="10">
    <source>
        <dbReference type="Proteomes" id="UP000054097"/>
    </source>
</evidence>
<proteinExistence type="inferred from homology"/>
<dbReference type="Proteomes" id="UP000054097">
    <property type="component" value="Unassembled WGS sequence"/>
</dbReference>
<dbReference type="STRING" id="933852.A0A0C2WGA6"/>
<keyword evidence="2" id="KW-0819">tRNA processing</keyword>
<reference evidence="10" key="2">
    <citation type="submission" date="2015-01" db="EMBL/GenBank/DDBJ databases">
        <title>Evolutionary Origins and Diversification of the Mycorrhizal Mutualists.</title>
        <authorList>
            <consortium name="DOE Joint Genome Institute"/>
            <consortium name="Mycorrhizal Genomics Consortium"/>
            <person name="Kohler A."/>
            <person name="Kuo A."/>
            <person name="Nagy L.G."/>
            <person name="Floudas D."/>
            <person name="Copeland A."/>
            <person name="Barry K.W."/>
            <person name="Cichocki N."/>
            <person name="Veneault-Fourrey C."/>
            <person name="LaButti K."/>
            <person name="Lindquist E.A."/>
            <person name="Lipzen A."/>
            <person name="Lundell T."/>
            <person name="Morin E."/>
            <person name="Murat C."/>
            <person name="Riley R."/>
            <person name="Ohm R."/>
            <person name="Sun H."/>
            <person name="Tunlid A."/>
            <person name="Henrissat B."/>
            <person name="Grigoriev I.V."/>
            <person name="Hibbett D.S."/>
            <person name="Martin F."/>
        </authorList>
    </citation>
    <scope>NUCLEOTIDE SEQUENCE [LARGE SCALE GENOMIC DNA]</scope>
    <source>
        <strain evidence="10">MAFF 305830</strain>
    </source>
</reference>
<feature type="compositionally biased region" description="Polar residues" evidence="7">
    <location>
        <begin position="27"/>
        <end position="42"/>
    </location>
</feature>
<comment type="catalytic activity">
    <reaction evidence="4">
        <text>a uridine in tRNA = a pseudouridine in tRNA</text>
        <dbReference type="Rhea" id="RHEA:54572"/>
        <dbReference type="Rhea" id="RHEA-COMP:13339"/>
        <dbReference type="Rhea" id="RHEA-COMP:13934"/>
        <dbReference type="ChEBI" id="CHEBI:65314"/>
        <dbReference type="ChEBI" id="CHEBI:65315"/>
    </reaction>
</comment>
<dbReference type="Pfam" id="PF01416">
    <property type="entry name" value="PseudoU_synth_1"/>
    <property type="match status" value="1"/>
</dbReference>
<dbReference type="InterPro" id="IPR020095">
    <property type="entry name" value="PsdUridine_synth_TruA_C"/>
</dbReference>
<dbReference type="AlphaFoldDB" id="A0A0C2WGA6"/>
<evidence type="ECO:0000259" key="8">
    <source>
        <dbReference type="Pfam" id="PF01416"/>
    </source>
</evidence>
<reference evidence="9 10" key="1">
    <citation type="submission" date="2014-04" db="EMBL/GenBank/DDBJ databases">
        <authorList>
            <consortium name="DOE Joint Genome Institute"/>
            <person name="Kuo A."/>
            <person name="Zuccaro A."/>
            <person name="Kohler A."/>
            <person name="Nagy L.G."/>
            <person name="Floudas D."/>
            <person name="Copeland A."/>
            <person name="Barry K.W."/>
            <person name="Cichocki N."/>
            <person name="Veneault-Fourrey C."/>
            <person name="LaButti K."/>
            <person name="Lindquist E.A."/>
            <person name="Lipzen A."/>
            <person name="Lundell T."/>
            <person name="Morin E."/>
            <person name="Murat C."/>
            <person name="Sun H."/>
            <person name="Tunlid A."/>
            <person name="Henrissat B."/>
            <person name="Grigoriev I.V."/>
            <person name="Hibbett D.S."/>
            <person name="Martin F."/>
            <person name="Nordberg H.P."/>
            <person name="Cantor M.N."/>
            <person name="Hua S.X."/>
        </authorList>
    </citation>
    <scope>NUCLEOTIDE SEQUENCE [LARGE SCALE GENOMIC DNA]</scope>
    <source>
        <strain evidence="9 10">MAFF 305830</strain>
    </source>
</reference>
<keyword evidence="3" id="KW-0413">Isomerase</keyword>
<evidence type="ECO:0000256" key="5">
    <source>
        <dbReference type="PIRSR" id="PIRSR641708-1"/>
    </source>
</evidence>
<dbReference type="FunFam" id="3.30.70.580:FF:000002">
    <property type="entry name" value="tRNA pseudouridine synthase"/>
    <property type="match status" value="1"/>
</dbReference>
<feature type="compositionally biased region" description="Low complexity" evidence="7">
    <location>
        <begin position="136"/>
        <end position="146"/>
    </location>
</feature>
<dbReference type="InterPro" id="IPR041708">
    <property type="entry name" value="PUS1/PUS2-like"/>
</dbReference>
<feature type="compositionally biased region" description="Basic and acidic residues" evidence="7">
    <location>
        <begin position="58"/>
        <end position="69"/>
    </location>
</feature>
<comment type="similarity">
    <text evidence="1">Belongs to the tRNA pseudouridine synthase TruA family.</text>
</comment>
<dbReference type="GO" id="GO:0031119">
    <property type="term" value="P:tRNA pseudouridine synthesis"/>
    <property type="evidence" value="ECO:0007669"/>
    <property type="project" value="InterPro"/>
</dbReference>
<dbReference type="SUPFAM" id="SSF55120">
    <property type="entry name" value="Pseudouridine synthase"/>
    <property type="match status" value="1"/>
</dbReference>
<feature type="domain" description="Pseudouridine synthase I TruA alpha/beta" evidence="8">
    <location>
        <begin position="345"/>
        <end position="447"/>
    </location>
</feature>
<dbReference type="InterPro" id="IPR020097">
    <property type="entry name" value="PsdUridine_synth_TruA_a/b_dom"/>
</dbReference>
<evidence type="ECO:0000256" key="2">
    <source>
        <dbReference type="ARBA" id="ARBA00022694"/>
    </source>
</evidence>
<evidence type="ECO:0000256" key="7">
    <source>
        <dbReference type="SAM" id="MobiDB-lite"/>
    </source>
</evidence>
<dbReference type="NCBIfam" id="TIGR00071">
    <property type="entry name" value="hisT_truA"/>
    <property type="match status" value="1"/>
</dbReference>
<dbReference type="GO" id="GO:0003723">
    <property type="term" value="F:RNA binding"/>
    <property type="evidence" value="ECO:0007669"/>
    <property type="project" value="InterPro"/>
</dbReference>
<dbReference type="InterPro" id="IPR020103">
    <property type="entry name" value="PsdUridine_synth_cat_dom_sf"/>
</dbReference>
<dbReference type="CDD" id="cd02568">
    <property type="entry name" value="PseudoU_synth_PUS1_PUS2"/>
    <property type="match status" value="1"/>
</dbReference>
<evidence type="ECO:0000256" key="3">
    <source>
        <dbReference type="ARBA" id="ARBA00023235"/>
    </source>
</evidence>
<feature type="compositionally biased region" description="Basic residues" evidence="7">
    <location>
        <begin position="122"/>
        <end position="134"/>
    </location>
</feature>
<protein>
    <recommendedName>
        <fullName evidence="8">Pseudouridine synthase I TruA alpha/beta domain-containing protein</fullName>
    </recommendedName>
</protein>
<dbReference type="Gene3D" id="3.30.70.660">
    <property type="entry name" value="Pseudouridine synthase I, catalytic domain, C-terminal subdomain"/>
    <property type="match status" value="1"/>
</dbReference>
<dbReference type="InterPro" id="IPR020094">
    <property type="entry name" value="TruA/RsuA/RluB/E/F_N"/>
</dbReference>
<dbReference type="GO" id="GO:0005634">
    <property type="term" value="C:nucleus"/>
    <property type="evidence" value="ECO:0007669"/>
    <property type="project" value="TreeGrafter"/>
</dbReference>
<accession>A0A0C2WGA6</accession>